<evidence type="ECO:0000256" key="5">
    <source>
        <dbReference type="ARBA" id="ARBA00023136"/>
    </source>
</evidence>
<evidence type="ECO:0000313" key="10">
    <source>
        <dbReference type="Proteomes" id="UP000067476"/>
    </source>
</evidence>
<sequence length="1363" mass="156866">MNKQKPFFKNSFKNLIKNKIQLVAILVLVLLSSFIFTASFSSTSRIKKSFDNFISEKNSNLHDFVIDLENTTYENDYLKDNFKSISDENQKNNMLISYVQDKLLNSQNEFLFDRVETRNFSLSSNKSIKAITLNPYQNIDKFVVSKGMSLELYKNYTRATNDYTKSWVYINENFANQNDIKINDIVRLQDDEYGDSVLVKNSQKLKVDLSQYEKKDINLWKPESKYAQQNWFQVVGFGSSADFSTPVISSEKPLPDTKNEALFYLNPENFGYKYFYYDAIYPNNEFNLTEHENRRIWITNAELKANEKLKANSNSDIEVYFVGKFKNDGDINYLNEVLTSQTKAESIKLYSWFSNKLMSSTKIVYSKNDANYKFSSRVNFINQAIKMFEIIGYIVTGITLLIAIVMLILMIKNDLKKSFPQLGVLISLGYKKSSLLLSTSLYPFFVSIIGGLAGYFIGSSIQEVVVGIFDKFFQINILSFDFSWESILVNIFGIFILLELITLVTYFYVLNSYKPLEMIHYENRKITSKFNLLLKKIFTKRKKFDSRFKGAILSSSITKLASVFGVIGTSSFLITLGTITPGVLKTNVDKTYNNTKYDNITEYESPIYNSPKSFLKTYNPYSDVKDPKKLSSGELANMIIENNTSNKIYSPSEDLSTLNDLSYKNIDISYLQNFDLKIDFGDIKDEEQIKNFSKITIMNLWTDLKNYKFDKYWDKNALIKVLISDSESLEKIEDLESIRLFYLKYKNSIGLKDIFKNESRQDYFSEGTNYVKTGINDELRPNIIGDKELKVVGATNPLIEFTEEGTINNDDSLSTSLYDIKDSLVWKDQRINTIVSIYNWFQVHFYNNFQQAFLQGIYNNSPTRVKEYLLKNYSDPDGYYNVGFGTIPYNYKSDDIGILINSTIDNLQTKVYGVEKDNKTLNLVNRNGENLINSVFEDENNILVNESLAKRLNLSVGSDLNVNHLINALNYKNQELSIDSWDTNSLDAFDKTGNTSPWELYNNSIFSKGDQKVSDWKNKTINDEGTQTEDYVYKSNIDLTSENMVGPTLMSEALSNGSINKKINNVEKKYKVVGIVDKYGDNQAWINNDTAKKVSGFDKSEKLLFNLFMKEWENPKDKVGLENLITFIKDNKTNANAFESFKEFIKEPENNKFNNLFKNEYPIFNYKTSLDESITDITKGVSTIQLYGDYSMFGLNGGSTNQKTYNAFSKGSINNLSAVNEAKKVLERINNTVNSIIFLVIFVWTLLSAVIILLTINLVISENKKIISSMKVLGYKDLYIAKLFIFIYVPVVIVSALLGFALCYLAFYFALKTIYSTIVLPLVFQWWYFIPGIFGSWLLYVFSVNLSWFSLKRLNMLHIILGG</sequence>
<feature type="transmembrane region" description="Helical" evidence="7">
    <location>
        <begin position="390"/>
        <end position="411"/>
    </location>
</feature>
<dbReference type="OrthoDB" id="393409at2"/>
<feature type="domain" description="ABC3 transporter permease C-terminal" evidence="8">
    <location>
        <begin position="1239"/>
        <end position="1355"/>
    </location>
</feature>
<evidence type="ECO:0000256" key="4">
    <source>
        <dbReference type="ARBA" id="ARBA00022989"/>
    </source>
</evidence>
<protein>
    <submittedName>
        <fullName evidence="9">ABC transporter permease</fullName>
    </submittedName>
</protein>
<evidence type="ECO:0000256" key="3">
    <source>
        <dbReference type="ARBA" id="ARBA00022692"/>
    </source>
</evidence>
<feature type="transmembrane region" description="Helical" evidence="7">
    <location>
        <begin position="550"/>
        <end position="574"/>
    </location>
</feature>
<reference evidence="9 10" key="1">
    <citation type="journal article" date="2015" name="Genome Announc.">
        <title>Complete Genome Sequence of Spiroplasma litorale TN-1T (DSM 21781), a Bacterium Isolated from a Green-Eyed Horsefly (Tabanus nigrovittatus).</title>
        <authorList>
            <person name="Lo W.S."/>
            <person name="Lai Y.C."/>
            <person name="Lien Y.W."/>
            <person name="Wang T.H."/>
            <person name="Kuo C.H."/>
        </authorList>
    </citation>
    <scope>NUCLEOTIDE SEQUENCE [LARGE SCALE GENOMIC DNA]</scope>
    <source>
        <strain evidence="9 10">TN-1</strain>
    </source>
</reference>
<feature type="transmembrane region" description="Helical" evidence="7">
    <location>
        <begin position="1236"/>
        <end position="1260"/>
    </location>
</feature>
<keyword evidence="4 7" id="KW-1133">Transmembrane helix</keyword>
<keyword evidence="10" id="KW-1185">Reference proteome</keyword>
<evidence type="ECO:0000313" key="9">
    <source>
        <dbReference type="EMBL" id="AKX34029.1"/>
    </source>
</evidence>
<name>A0A0K1W128_9MOLU</name>
<dbReference type="STRING" id="216942.SLITO_v1c03760"/>
<dbReference type="RefSeq" id="WP_075058123.1">
    <property type="nucleotide sequence ID" value="NZ_CP012357.1"/>
</dbReference>
<dbReference type="Pfam" id="PF02687">
    <property type="entry name" value="FtsX"/>
    <property type="match status" value="2"/>
</dbReference>
<evidence type="ECO:0000256" key="7">
    <source>
        <dbReference type="SAM" id="Phobius"/>
    </source>
</evidence>
<keyword evidence="3 7" id="KW-0812">Transmembrane</keyword>
<dbReference type="InterPro" id="IPR003838">
    <property type="entry name" value="ABC3_permease_C"/>
</dbReference>
<feature type="transmembrane region" description="Helical" evidence="7">
    <location>
        <begin position="1327"/>
        <end position="1351"/>
    </location>
</feature>
<feature type="transmembrane region" description="Helical" evidence="7">
    <location>
        <begin position="435"/>
        <end position="457"/>
    </location>
</feature>
<evidence type="ECO:0000259" key="8">
    <source>
        <dbReference type="Pfam" id="PF02687"/>
    </source>
</evidence>
<keyword evidence="5 7" id="KW-0472">Membrane</keyword>
<dbReference type="KEGG" id="sll:SLITO_v1c03760"/>
<feature type="transmembrane region" description="Helical" evidence="7">
    <location>
        <begin position="1281"/>
        <end position="1307"/>
    </location>
</feature>
<dbReference type="GO" id="GO:0022857">
    <property type="term" value="F:transmembrane transporter activity"/>
    <property type="evidence" value="ECO:0007669"/>
    <property type="project" value="TreeGrafter"/>
</dbReference>
<gene>
    <name evidence="9" type="ORF">SLITO_v1c03760</name>
</gene>
<keyword evidence="2" id="KW-1003">Cell membrane</keyword>
<evidence type="ECO:0000256" key="1">
    <source>
        <dbReference type="ARBA" id="ARBA00004651"/>
    </source>
</evidence>
<comment type="subcellular location">
    <subcellularLocation>
        <location evidence="1">Cell membrane</location>
        <topology evidence="1">Multi-pass membrane protein</topology>
    </subcellularLocation>
</comment>
<organism evidence="9 10">
    <name type="scientific">Spiroplasma litorale</name>
    <dbReference type="NCBI Taxonomy" id="216942"/>
    <lineage>
        <taxon>Bacteria</taxon>
        <taxon>Bacillati</taxon>
        <taxon>Mycoplasmatota</taxon>
        <taxon>Mollicutes</taxon>
        <taxon>Entomoplasmatales</taxon>
        <taxon>Spiroplasmataceae</taxon>
        <taxon>Spiroplasma</taxon>
    </lineage>
</organism>
<feature type="transmembrane region" description="Helical" evidence="7">
    <location>
        <begin position="487"/>
        <end position="509"/>
    </location>
</feature>
<dbReference type="InterPro" id="IPR050250">
    <property type="entry name" value="Macrolide_Exporter_MacB"/>
</dbReference>
<dbReference type="PANTHER" id="PTHR30572">
    <property type="entry name" value="MEMBRANE COMPONENT OF TRANSPORTER-RELATED"/>
    <property type="match status" value="1"/>
</dbReference>
<comment type="similarity">
    <text evidence="6">Belongs to the ABC-4 integral membrane protein family.</text>
</comment>
<evidence type="ECO:0000256" key="2">
    <source>
        <dbReference type="ARBA" id="ARBA00022475"/>
    </source>
</evidence>
<dbReference type="GO" id="GO:0005886">
    <property type="term" value="C:plasma membrane"/>
    <property type="evidence" value="ECO:0007669"/>
    <property type="project" value="UniProtKB-SubCell"/>
</dbReference>
<dbReference type="Proteomes" id="UP000067476">
    <property type="component" value="Chromosome"/>
</dbReference>
<dbReference type="PATRIC" id="fig|216942.3.peg.379"/>
<accession>A0A0K1W128</accession>
<proteinExistence type="inferred from homology"/>
<dbReference type="EMBL" id="CP012357">
    <property type="protein sequence ID" value="AKX34029.1"/>
    <property type="molecule type" value="Genomic_DNA"/>
</dbReference>
<dbReference type="PANTHER" id="PTHR30572:SF4">
    <property type="entry name" value="ABC TRANSPORTER PERMEASE YTRF"/>
    <property type="match status" value="1"/>
</dbReference>
<evidence type="ECO:0000256" key="6">
    <source>
        <dbReference type="ARBA" id="ARBA00038076"/>
    </source>
</evidence>
<feature type="domain" description="ABC3 transporter permease C-terminal" evidence="8">
    <location>
        <begin position="394"/>
        <end position="511"/>
    </location>
</feature>